<evidence type="ECO:0000313" key="2">
    <source>
        <dbReference type="Proteomes" id="UP000345637"/>
    </source>
</evidence>
<sequence>MHEKWKTIWLKTQRKKLAELAKKSTLPESDIHIHVRSGNIRDEVIKLADELQADVGDYWLA</sequence>
<dbReference type="Gene3D" id="3.40.50.620">
    <property type="entry name" value="HUPs"/>
    <property type="match status" value="1"/>
</dbReference>
<evidence type="ECO:0000313" key="1">
    <source>
        <dbReference type="EMBL" id="VFS63068.1"/>
    </source>
</evidence>
<dbReference type="InterPro" id="IPR002195">
    <property type="entry name" value="Dihydroorotase_CS"/>
</dbReference>
<organism evidence="1 2">
    <name type="scientific">Raoultella planticola</name>
    <name type="common">Klebsiella planticola</name>
    <dbReference type="NCBI Taxonomy" id="575"/>
    <lineage>
        <taxon>Bacteria</taxon>
        <taxon>Pseudomonadati</taxon>
        <taxon>Pseudomonadota</taxon>
        <taxon>Gammaproteobacteria</taxon>
        <taxon>Enterobacterales</taxon>
        <taxon>Enterobacteriaceae</taxon>
        <taxon>Klebsiella/Raoultella group</taxon>
        <taxon>Raoultella</taxon>
    </lineage>
</organism>
<protein>
    <submittedName>
        <fullName evidence="1">Universal stress protein F</fullName>
    </submittedName>
</protein>
<accession>A0A485AV05</accession>
<dbReference type="Proteomes" id="UP000345637">
    <property type="component" value="Unassembled WGS sequence"/>
</dbReference>
<dbReference type="InterPro" id="IPR014729">
    <property type="entry name" value="Rossmann-like_a/b/a_fold"/>
</dbReference>
<name>A0A485AV05_RAOPL</name>
<gene>
    <name evidence="1" type="ORF">NCTC12998_02105</name>
</gene>
<dbReference type="AlphaFoldDB" id="A0A485AV05"/>
<dbReference type="EMBL" id="CAADJE010000021">
    <property type="protein sequence ID" value="VFS63068.1"/>
    <property type="molecule type" value="Genomic_DNA"/>
</dbReference>
<dbReference type="PROSITE" id="PS00482">
    <property type="entry name" value="DIHYDROOROTASE_1"/>
    <property type="match status" value="1"/>
</dbReference>
<proteinExistence type="predicted"/>
<reference evidence="1 2" key="1">
    <citation type="submission" date="2019-03" db="EMBL/GenBank/DDBJ databases">
        <authorList>
            <consortium name="Pathogen Informatics"/>
        </authorList>
    </citation>
    <scope>NUCLEOTIDE SEQUENCE [LARGE SCALE GENOMIC DNA]</scope>
    <source>
        <strain evidence="1 2">NCTC12998</strain>
    </source>
</reference>
<dbReference type="GO" id="GO:0016812">
    <property type="term" value="F:hydrolase activity, acting on carbon-nitrogen (but not peptide) bonds, in cyclic amides"/>
    <property type="evidence" value="ECO:0007669"/>
    <property type="project" value="InterPro"/>
</dbReference>
<dbReference type="SUPFAM" id="SSF52402">
    <property type="entry name" value="Adenine nucleotide alpha hydrolases-like"/>
    <property type="match status" value="1"/>
</dbReference>